<dbReference type="EMBL" id="CP069102">
    <property type="protein sequence ID" value="QSS49521.1"/>
    <property type="molecule type" value="Genomic_DNA"/>
</dbReference>
<reference evidence="1" key="1">
    <citation type="submission" date="2021-01" db="EMBL/GenBank/DDBJ databases">
        <title>Chromosome-level genome assembly of a human fungal pathogen reveals clustering of transcriptionally co-regulated genes.</title>
        <authorList>
            <person name="Voorhies M."/>
            <person name="Cohen S."/>
            <person name="Shea T.P."/>
            <person name="Petrus S."/>
            <person name="Munoz J.F."/>
            <person name="Poplawski S."/>
            <person name="Goldman W.E."/>
            <person name="Michael T."/>
            <person name="Cuomo C.A."/>
            <person name="Sil A."/>
            <person name="Beyhan S."/>
        </authorList>
    </citation>
    <scope>NUCLEOTIDE SEQUENCE</scope>
    <source>
        <strain evidence="1">H88</strain>
    </source>
</reference>
<sequence>MRRSCSVFTSISMLSTSMWLKPLDAPAGSCNICGMHDINKFVVEPPVVSQSTIEMFVVFVS</sequence>
<organism evidence="1 2">
    <name type="scientific">Ajellomyces capsulatus (strain H88)</name>
    <name type="common">Darling's disease fungus</name>
    <name type="synonym">Histoplasma capsulatum</name>
    <dbReference type="NCBI Taxonomy" id="544711"/>
    <lineage>
        <taxon>Eukaryota</taxon>
        <taxon>Fungi</taxon>
        <taxon>Dikarya</taxon>
        <taxon>Ascomycota</taxon>
        <taxon>Pezizomycotina</taxon>
        <taxon>Eurotiomycetes</taxon>
        <taxon>Eurotiomycetidae</taxon>
        <taxon>Onygenales</taxon>
        <taxon>Ajellomycetaceae</taxon>
        <taxon>Histoplasma</taxon>
    </lineage>
</organism>
<dbReference type="Proteomes" id="UP000663419">
    <property type="component" value="Chromosome 1"/>
</dbReference>
<gene>
    <name evidence="1" type="ORF">I7I53_09897</name>
</gene>
<dbReference type="AlphaFoldDB" id="A0A8A1L7K5"/>
<evidence type="ECO:0000313" key="2">
    <source>
        <dbReference type="Proteomes" id="UP000663419"/>
    </source>
</evidence>
<dbReference type="VEuPathDB" id="FungiDB:I7I53_09897"/>
<protein>
    <submittedName>
        <fullName evidence="1">Uncharacterized protein</fullName>
    </submittedName>
</protein>
<name>A0A8A1L7K5_AJEC8</name>
<evidence type="ECO:0000313" key="1">
    <source>
        <dbReference type="EMBL" id="QSS49521.1"/>
    </source>
</evidence>
<accession>A0A8A1L7K5</accession>
<proteinExistence type="predicted"/>